<keyword evidence="3" id="KW-0378">Hydrolase</keyword>
<dbReference type="SUPFAM" id="SSF52096">
    <property type="entry name" value="ClpP/crotonase"/>
    <property type="match status" value="1"/>
</dbReference>
<dbReference type="CDD" id="cd06558">
    <property type="entry name" value="crotonase-like"/>
    <property type="match status" value="1"/>
</dbReference>
<evidence type="ECO:0000256" key="1">
    <source>
        <dbReference type="ARBA" id="ARBA00001709"/>
    </source>
</evidence>
<gene>
    <name evidence="5" type="ORF">M0654_02810</name>
</gene>
<evidence type="ECO:0000313" key="6">
    <source>
        <dbReference type="Proteomes" id="UP001202827"/>
    </source>
</evidence>
<dbReference type="InterPro" id="IPR029045">
    <property type="entry name" value="ClpP/crotonase-like_dom_sf"/>
</dbReference>
<proteinExistence type="predicted"/>
<dbReference type="NCBIfam" id="NF004127">
    <property type="entry name" value="PRK05617.1"/>
    <property type="match status" value="1"/>
</dbReference>
<comment type="catalytic activity">
    <reaction evidence="1">
        <text>3-hydroxy-2-methylpropanoyl-CoA + H2O = 3-hydroxy-2-methylpropanoate + CoA + H(+)</text>
        <dbReference type="Rhea" id="RHEA:20888"/>
        <dbReference type="ChEBI" id="CHEBI:11805"/>
        <dbReference type="ChEBI" id="CHEBI:15377"/>
        <dbReference type="ChEBI" id="CHEBI:15378"/>
        <dbReference type="ChEBI" id="CHEBI:57287"/>
        <dbReference type="ChEBI" id="CHEBI:57340"/>
        <dbReference type="EC" id="3.1.2.4"/>
    </reaction>
</comment>
<reference evidence="5 6" key="1">
    <citation type="submission" date="2022-04" db="EMBL/GenBank/DDBJ databases">
        <title>Rhizobium coralii sp. nov., isolated from coral Turbinaria peltata.</title>
        <authorList>
            <person name="Sun H."/>
        </authorList>
    </citation>
    <scope>NUCLEOTIDE SEQUENCE [LARGE SCALE GENOMIC DNA]</scope>
    <source>
        <strain evidence="5 6">NTR19</strain>
    </source>
</reference>
<name>A0ABT0IM13_9HYPH</name>
<dbReference type="EC" id="3.1.2.4" evidence="2"/>
<evidence type="ECO:0000256" key="3">
    <source>
        <dbReference type="ARBA" id="ARBA00022801"/>
    </source>
</evidence>
<evidence type="ECO:0000259" key="4">
    <source>
        <dbReference type="Pfam" id="PF16113"/>
    </source>
</evidence>
<feature type="domain" description="Enoyl-CoA hydratase/isomerase" evidence="4">
    <location>
        <begin position="20"/>
        <end position="346"/>
    </location>
</feature>
<comment type="caution">
    <text evidence="5">The sequence shown here is derived from an EMBL/GenBank/DDBJ whole genome shotgun (WGS) entry which is preliminary data.</text>
</comment>
<dbReference type="PANTHER" id="PTHR43176:SF3">
    <property type="entry name" value="3-HYDROXYISOBUTYRYL-COA HYDROLASE, MITOCHONDRIAL"/>
    <property type="match status" value="1"/>
</dbReference>
<dbReference type="Pfam" id="PF16113">
    <property type="entry name" value="ECH_2"/>
    <property type="match status" value="1"/>
</dbReference>
<dbReference type="Proteomes" id="UP001202827">
    <property type="component" value="Unassembled WGS sequence"/>
</dbReference>
<dbReference type="InterPro" id="IPR045004">
    <property type="entry name" value="ECH_dom"/>
</dbReference>
<dbReference type="EMBL" id="JALPRY010000003">
    <property type="protein sequence ID" value="MCK8778906.1"/>
    <property type="molecule type" value="Genomic_DNA"/>
</dbReference>
<organism evidence="5 6">
    <name type="scientific">Neorhizobium turbinariae</name>
    <dbReference type="NCBI Taxonomy" id="2937795"/>
    <lineage>
        <taxon>Bacteria</taxon>
        <taxon>Pseudomonadati</taxon>
        <taxon>Pseudomonadota</taxon>
        <taxon>Alphaproteobacteria</taxon>
        <taxon>Hyphomicrobiales</taxon>
        <taxon>Rhizobiaceae</taxon>
        <taxon>Rhizobium/Agrobacterium group</taxon>
        <taxon>Neorhizobium</taxon>
    </lineage>
</organism>
<evidence type="ECO:0000256" key="2">
    <source>
        <dbReference type="ARBA" id="ARBA00011915"/>
    </source>
</evidence>
<sequence length="359" mass="39220">MPETATQTDEVLLDRVGSAAIISLNRPKALNSLNLAMVRVMKEAMDRFAADPNISCVILKGEGERGLCAGGDIRVIHEAGKAKDPDVTRFWREEFPVNYMISRYSKPYVALMDGIVMGGGVGVSAHGKHRVVTERTKLAMPETGIGYVPDVGATWLLPRAPGEVGTWMGLTGEVVGPADAIYANLADACVSSERLSELVEALGRLPGGASDDAVRQTIDGFAISPGESSLESNRPLIDRAFGHDTVEEIVATLERETGEFATKTRELVAKRSPTSLKLTLRMLRLGRQSSSLVECLEREFAVGSEILRNHDFYEGVRAAIIDKDRNPKWSPARLEEVVDADLDRYLAVRHPALFPDHRL</sequence>
<keyword evidence="6" id="KW-1185">Reference proteome</keyword>
<dbReference type="InterPro" id="IPR032259">
    <property type="entry name" value="HIBYL-CoA-H"/>
</dbReference>
<dbReference type="PANTHER" id="PTHR43176">
    <property type="entry name" value="3-HYDROXYISOBUTYRYL-COA HYDROLASE-RELATED"/>
    <property type="match status" value="1"/>
</dbReference>
<dbReference type="Gene3D" id="3.90.226.10">
    <property type="entry name" value="2-enoyl-CoA Hydratase, Chain A, domain 1"/>
    <property type="match status" value="1"/>
</dbReference>
<accession>A0ABT0IM13</accession>
<dbReference type="RefSeq" id="WP_248681738.1">
    <property type="nucleotide sequence ID" value="NZ_JALPRY010000003.1"/>
</dbReference>
<protein>
    <recommendedName>
        <fullName evidence="2">3-hydroxyisobutyryl-CoA hydrolase</fullName>
        <ecNumber evidence="2">3.1.2.4</ecNumber>
    </recommendedName>
</protein>
<evidence type="ECO:0000313" key="5">
    <source>
        <dbReference type="EMBL" id="MCK8778906.1"/>
    </source>
</evidence>